<accession>A0ABQ7TSX8</accession>
<sequence>MDKFIVNLMTYELKKNQEKEIGGKRKEKNLILKAITPEDFEDENIALMTKRFSRMLKKGQVFQRRNFQKTTENPRDQVCHKCGSPDHFIMFYPLKALEEKRNNSEKAKEIKNDKYIATNR</sequence>
<reference evidence="1 2" key="1">
    <citation type="journal article" date="2021" name="bioRxiv">
        <title>Chromosome-scale and haplotype-resolved genome assembly of a tetraploid potato cultivar.</title>
        <authorList>
            <person name="Sun H."/>
            <person name="Jiao W.-B."/>
            <person name="Krause K."/>
            <person name="Campoy J.A."/>
            <person name="Goel M."/>
            <person name="Folz-Donahue K."/>
            <person name="Kukat C."/>
            <person name="Huettel B."/>
            <person name="Schneeberger K."/>
        </authorList>
    </citation>
    <scope>NUCLEOTIDE SEQUENCE [LARGE SCALE GENOMIC DNA]</scope>
    <source>
        <strain evidence="1">SolTubOtavaFocal</strain>
        <tissue evidence="1">Leaves</tissue>
    </source>
</reference>
<protein>
    <submittedName>
        <fullName evidence="1">Uncharacterized protein</fullName>
    </submittedName>
</protein>
<dbReference type="Gene3D" id="4.10.60.10">
    <property type="entry name" value="Zinc finger, CCHC-type"/>
    <property type="match status" value="1"/>
</dbReference>
<organism evidence="1 2">
    <name type="scientific">Solanum tuberosum</name>
    <name type="common">Potato</name>
    <dbReference type="NCBI Taxonomy" id="4113"/>
    <lineage>
        <taxon>Eukaryota</taxon>
        <taxon>Viridiplantae</taxon>
        <taxon>Streptophyta</taxon>
        <taxon>Embryophyta</taxon>
        <taxon>Tracheophyta</taxon>
        <taxon>Spermatophyta</taxon>
        <taxon>Magnoliopsida</taxon>
        <taxon>eudicotyledons</taxon>
        <taxon>Gunneridae</taxon>
        <taxon>Pentapetalae</taxon>
        <taxon>asterids</taxon>
        <taxon>lamiids</taxon>
        <taxon>Solanales</taxon>
        <taxon>Solanaceae</taxon>
        <taxon>Solanoideae</taxon>
        <taxon>Solaneae</taxon>
        <taxon>Solanum</taxon>
    </lineage>
</organism>
<keyword evidence="2" id="KW-1185">Reference proteome</keyword>
<proteinExistence type="predicted"/>
<comment type="caution">
    <text evidence="1">The sequence shown here is derived from an EMBL/GenBank/DDBJ whole genome shotgun (WGS) entry which is preliminary data.</text>
</comment>
<gene>
    <name evidence="1" type="ORF">KY290_036300</name>
</gene>
<evidence type="ECO:0000313" key="2">
    <source>
        <dbReference type="Proteomes" id="UP000826656"/>
    </source>
</evidence>
<evidence type="ECO:0000313" key="1">
    <source>
        <dbReference type="EMBL" id="KAH0737595.1"/>
    </source>
</evidence>
<name>A0ABQ7TSX8_SOLTU</name>
<dbReference type="Proteomes" id="UP000826656">
    <property type="component" value="Unassembled WGS sequence"/>
</dbReference>
<dbReference type="EMBL" id="JAIVGD010000028">
    <property type="protein sequence ID" value="KAH0737595.1"/>
    <property type="molecule type" value="Genomic_DNA"/>
</dbReference>